<accession>A0AAD1UMD0</accession>
<keyword evidence="2" id="KW-1185">Reference proteome</keyword>
<gene>
    <name evidence="1" type="ORF">ECRASSUSDP1_LOCUS13469</name>
</gene>
<dbReference type="EMBL" id="CAMPGE010013401">
    <property type="protein sequence ID" value="CAI2372141.1"/>
    <property type="molecule type" value="Genomic_DNA"/>
</dbReference>
<comment type="caution">
    <text evidence="1">The sequence shown here is derived from an EMBL/GenBank/DDBJ whole genome shotgun (WGS) entry which is preliminary data.</text>
</comment>
<sequence>MSVSSCGFITKQQEAQYNKDLYSLIFLVQNSLARILASNSDGQDLLQKENFRKYFKKIYDKVTSQEQYKYAPPKFGSAFRDLAQLYGLNTDANKEMKYFDRSLSEKKIKRINSNEKFETNQNLFVKDDLEFELRIKLKKLPERQVLKSTSTTSGIREILSKIKHKPQSRLLADSEYHNSWDRNNFTRQFKGKKDLLNNKSFNSSGLLKTRNKSIPCGRFCMQSSYQSDSKPYCYADEKNEAASSPFLKQKSQYFVNKVGNKNKFVCKSTKNVNTMVNSSSNSSLEQIVETPETAKKSVRMDPKTKEMFYKLKNKDMKRHRERLLKLYNTMDS</sequence>
<organism evidence="1 2">
    <name type="scientific">Euplotes crassus</name>
    <dbReference type="NCBI Taxonomy" id="5936"/>
    <lineage>
        <taxon>Eukaryota</taxon>
        <taxon>Sar</taxon>
        <taxon>Alveolata</taxon>
        <taxon>Ciliophora</taxon>
        <taxon>Intramacronucleata</taxon>
        <taxon>Spirotrichea</taxon>
        <taxon>Hypotrichia</taxon>
        <taxon>Euplotida</taxon>
        <taxon>Euplotidae</taxon>
        <taxon>Moneuplotes</taxon>
    </lineage>
</organism>
<evidence type="ECO:0000313" key="1">
    <source>
        <dbReference type="EMBL" id="CAI2372141.1"/>
    </source>
</evidence>
<evidence type="ECO:0000313" key="2">
    <source>
        <dbReference type="Proteomes" id="UP001295684"/>
    </source>
</evidence>
<dbReference type="AlphaFoldDB" id="A0AAD1UMD0"/>
<name>A0AAD1UMD0_EUPCR</name>
<protein>
    <submittedName>
        <fullName evidence="1">Uncharacterized protein</fullName>
    </submittedName>
</protein>
<reference evidence="1" key="1">
    <citation type="submission" date="2023-07" db="EMBL/GenBank/DDBJ databases">
        <authorList>
            <consortium name="AG Swart"/>
            <person name="Singh M."/>
            <person name="Singh A."/>
            <person name="Seah K."/>
            <person name="Emmerich C."/>
        </authorList>
    </citation>
    <scope>NUCLEOTIDE SEQUENCE</scope>
    <source>
        <strain evidence="1">DP1</strain>
    </source>
</reference>
<dbReference type="Proteomes" id="UP001295684">
    <property type="component" value="Unassembled WGS sequence"/>
</dbReference>
<proteinExistence type="predicted"/>